<dbReference type="Proteomes" id="UP001162162">
    <property type="component" value="Unassembled WGS sequence"/>
</dbReference>
<dbReference type="PROSITE" id="PS50951">
    <property type="entry name" value="SARAH"/>
    <property type="match status" value="1"/>
</dbReference>
<organism evidence="3 4">
    <name type="scientific">Aromia moschata</name>
    <dbReference type="NCBI Taxonomy" id="1265417"/>
    <lineage>
        <taxon>Eukaryota</taxon>
        <taxon>Metazoa</taxon>
        <taxon>Ecdysozoa</taxon>
        <taxon>Arthropoda</taxon>
        <taxon>Hexapoda</taxon>
        <taxon>Insecta</taxon>
        <taxon>Pterygota</taxon>
        <taxon>Neoptera</taxon>
        <taxon>Endopterygota</taxon>
        <taxon>Coleoptera</taxon>
        <taxon>Polyphaga</taxon>
        <taxon>Cucujiformia</taxon>
        <taxon>Chrysomeloidea</taxon>
        <taxon>Cerambycidae</taxon>
        <taxon>Cerambycinae</taxon>
        <taxon>Callichromatini</taxon>
        <taxon>Aromia</taxon>
    </lineage>
</organism>
<dbReference type="InterPro" id="IPR011524">
    <property type="entry name" value="SARAH_dom"/>
</dbReference>
<dbReference type="GO" id="GO:0007165">
    <property type="term" value="P:signal transduction"/>
    <property type="evidence" value="ECO:0007669"/>
    <property type="project" value="InterPro"/>
</dbReference>
<name>A0AAV8ZE34_9CUCU</name>
<dbReference type="SUPFAM" id="SSF54236">
    <property type="entry name" value="Ubiquitin-like"/>
    <property type="match status" value="1"/>
</dbReference>
<dbReference type="InterPro" id="IPR029071">
    <property type="entry name" value="Ubiquitin-like_domsf"/>
</dbReference>
<evidence type="ECO:0000259" key="2">
    <source>
        <dbReference type="PROSITE" id="PS50951"/>
    </source>
</evidence>
<dbReference type="EMBL" id="JAPWTK010000003">
    <property type="protein sequence ID" value="KAJ8962231.1"/>
    <property type="molecule type" value="Genomic_DNA"/>
</dbReference>
<dbReference type="PROSITE" id="PS50200">
    <property type="entry name" value="RA"/>
    <property type="match status" value="1"/>
</dbReference>
<comment type="caution">
    <text evidence="3">The sequence shown here is derived from an EMBL/GenBank/DDBJ whole genome shotgun (WGS) entry which is preliminary data.</text>
</comment>
<dbReference type="Pfam" id="PF00788">
    <property type="entry name" value="RA"/>
    <property type="match status" value="1"/>
</dbReference>
<evidence type="ECO:0000313" key="4">
    <source>
        <dbReference type="Proteomes" id="UP001162162"/>
    </source>
</evidence>
<dbReference type="InterPro" id="IPR000159">
    <property type="entry name" value="RA_dom"/>
</dbReference>
<dbReference type="PANTHER" id="PTHR22738:SF15">
    <property type="entry name" value="LD40758P"/>
    <property type="match status" value="1"/>
</dbReference>
<accession>A0AAV8ZE34</accession>
<dbReference type="CDD" id="cd01784">
    <property type="entry name" value="RA_RASSF2_like"/>
    <property type="match status" value="1"/>
</dbReference>
<evidence type="ECO:0000259" key="1">
    <source>
        <dbReference type="PROSITE" id="PS50200"/>
    </source>
</evidence>
<dbReference type="PANTHER" id="PTHR22738">
    <property type="entry name" value="RASSF"/>
    <property type="match status" value="1"/>
</dbReference>
<sequence>MSVWVTSLVSTNEVINLLLEKYKVESDSQNFALFIVRDNGEQRRLKEDEYPLLSRVLLGPHEDVVKLYLMDSHSTPEVSSEVAQFLNLSLVECRAILGQYYSQEEREVARIKEKYNEMKIRMFHRMKQLTAGL</sequence>
<keyword evidence="4" id="KW-1185">Reference proteome</keyword>
<feature type="domain" description="SARAH" evidence="2">
    <location>
        <begin position="82"/>
        <end position="129"/>
    </location>
</feature>
<dbReference type="InterPro" id="IPR033614">
    <property type="entry name" value="RASSF1-6"/>
</dbReference>
<evidence type="ECO:0000313" key="3">
    <source>
        <dbReference type="EMBL" id="KAJ8962231.1"/>
    </source>
</evidence>
<reference evidence="3" key="1">
    <citation type="journal article" date="2023" name="Insect Mol. Biol.">
        <title>Genome sequencing provides insights into the evolution of gene families encoding plant cell wall-degrading enzymes in longhorned beetles.</title>
        <authorList>
            <person name="Shin N.R."/>
            <person name="Okamura Y."/>
            <person name="Kirsch R."/>
            <person name="Pauchet Y."/>
        </authorList>
    </citation>
    <scope>NUCLEOTIDE SEQUENCE</scope>
    <source>
        <strain evidence="3">AMC_N1</strain>
    </source>
</reference>
<gene>
    <name evidence="3" type="ORF">NQ318_018203</name>
</gene>
<evidence type="ECO:0008006" key="5">
    <source>
        <dbReference type="Google" id="ProtNLM"/>
    </source>
</evidence>
<proteinExistence type="predicted"/>
<feature type="domain" description="Ras-associating" evidence="1">
    <location>
        <begin position="1"/>
        <end position="74"/>
    </location>
</feature>
<dbReference type="CDD" id="cd21886">
    <property type="entry name" value="SARAH_RASSF2-like"/>
    <property type="match status" value="1"/>
</dbReference>
<dbReference type="AlphaFoldDB" id="A0AAV8ZE34"/>
<protein>
    <recommendedName>
        <fullName evidence="5">Ras association domain-containing protein 2</fullName>
    </recommendedName>
</protein>
<dbReference type="Gene3D" id="3.10.20.90">
    <property type="entry name" value="Phosphatidylinositol 3-kinase Catalytic Subunit, Chain A, domain 1"/>
    <property type="match status" value="1"/>
</dbReference>